<feature type="region of interest" description="Disordered" evidence="1">
    <location>
        <begin position="218"/>
        <end position="240"/>
    </location>
</feature>
<protein>
    <recommendedName>
        <fullName evidence="4">F-box domain-containing protein</fullName>
    </recommendedName>
</protein>
<dbReference type="EMBL" id="SOZI01000183">
    <property type="protein sequence ID" value="TNY17676.1"/>
    <property type="molecule type" value="Genomic_DNA"/>
</dbReference>
<evidence type="ECO:0000313" key="3">
    <source>
        <dbReference type="Proteomes" id="UP000311382"/>
    </source>
</evidence>
<keyword evidence="3" id="KW-1185">Reference proteome</keyword>
<organism evidence="2 3">
    <name type="scientific">Rhodotorula diobovata</name>
    <dbReference type="NCBI Taxonomy" id="5288"/>
    <lineage>
        <taxon>Eukaryota</taxon>
        <taxon>Fungi</taxon>
        <taxon>Dikarya</taxon>
        <taxon>Basidiomycota</taxon>
        <taxon>Pucciniomycotina</taxon>
        <taxon>Microbotryomycetes</taxon>
        <taxon>Sporidiobolales</taxon>
        <taxon>Sporidiobolaceae</taxon>
        <taxon>Rhodotorula</taxon>
    </lineage>
</organism>
<reference evidence="2 3" key="1">
    <citation type="submission" date="2019-03" db="EMBL/GenBank/DDBJ databases">
        <title>Rhodosporidium diobovatum UCD-FST 08-225 genome sequencing, assembly, and annotation.</title>
        <authorList>
            <person name="Fakankun I.U."/>
            <person name="Fristensky B."/>
            <person name="Levin D.B."/>
        </authorList>
    </citation>
    <scope>NUCLEOTIDE SEQUENCE [LARGE SCALE GENOMIC DNA]</scope>
    <source>
        <strain evidence="2 3">UCD-FST 08-225</strain>
    </source>
</reference>
<accession>A0A5C5FN88</accession>
<evidence type="ECO:0008006" key="4">
    <source>
        <dbReference type="Google" id="ProtNLM"/>
    </source>
</evidence>
<proteinExistence type="predicted"/>
<comment type="caution">
    <text evidence="2">The sequence shown here is derived from an EMBL/GenBank/DDBJ whole genome shotgun (WGS) entry which is preliminary data.</text>
</comment>
<dbReference type="AlphaFoldDB" id="A0A5C5FN88"/>
<name>A0A5C5FN88_9BASI</name>
<gene>
    <name evidence="2" type="ORF">DMC30DRAFT_97567</name>
</gene>
<sequence length="240" mass="26327">MAAFASLPPELVTRIVQLAAGPVVPLSRGDSDRCDILSRLSLVRLLRHAAQNELAYAVRVGSTEQLDAVRDKAMVGGAAVRILILDNRREVLPGETDPYEPPVAAFQATLRMVALIYFDHVDLAPLAALPELEELVLEGCTVVLSQGVVFPRLARLTLRYSTAEERTREAMLSATCLPCLRHLRAIHGGSSAPDDDAERWRYLRPDADFVAQLVSFEHNDSQGPLRDGATRDGGHNREKT</sequence>
<evidence type="ECO:0000256" key="1">
    <source>
        <dbReference type="SAM" id="MobiDB-lite"/>
    </source>
</evidence>
<feature type="compositionally biased region" description="Basic and acidic residues" evidence="1">
    <location>
        <begin position="228"/>
        <end position="240"/>
    </location>
</feature>
<evidence type="ECO:0000313" key="2">
    <source>
        <dbReference type="EMBL" id="TNY17676.1"/>
    </source>
</evidence>
<dbReference type="Proteomes" id="UP000311382">
    <property type="component" value="Unassembled WGS sequence"/>
</dbReference>